<keyword evidence="2" id="KW-0805">Transcription regulation</keyword>
<keyword evidence="8" id="KW-1185">Reference proteome</keyword>
<dbReference type="Gene3D" id="1.10.1740.10">
    <property type="match status" value="1"/>
</dbReference>
<feature type="domain" description="RNA polymerase sigma-70 region 2" evidence="5">
    <location>
        <begin position="24"/>
        <end position="87"/>
    </location>
</feature>
<dbReference type="GO" id="GO:0016987">
    <property type="term" value="F:sigma factor activity"/>
    <property type="evidence" value="ECO:0007669"/>
    <property type="project" value="UniProtKB-KW"/>
</dbReference>
<proteinExistence type="inferred from homology"/>
<evidence type="ECO:0000313" key="8">
    <source>
        <dbReference type="Proteomes" id="UP000051790"/>
    </source>
</evidence>
<dbReference type="Gene3D" id="1.10.10.10">
    <property type="entry name" value="Winged helix-like DNA-binding domain superfamily/Winged helix DNA-binding domain"/>
    <property type="match status" value="1"/>
</dbReference>
<comment type="caution">
    <text evidence="7">The sequence shown here is derived from an EMBL/GenBank/DDBJ whole genome shotgun (WGS) entry which is preliminary data.</text>
</comment>
<accession>A0A0R1QRC0</accession>
<dbReference type="AlphaFoldDB" id="A0A0R1QRC0"/>
<dbReference type="InterPro" id="IPR014284">
    <property type="entry name" value="RNA_pol_sigma-70_dom"/>
</dbReference>
<organism evidence="7 8">
    <name type="scientific">Lacticaseibacillus manihotivorans DSM 13343 = JCM 12514</name>
    <dbReference type="NCBI Taxonomy" id="1423769"/>
    <lineage>
        <taxon>Bacteria</taxon>
        <taxon>Bacillati</taxon>
        <taxon>Bacillota</taxon>
        <taxon>Bacilli</taxon>
        <taxon>Lactobacillales</taxon>
        <taxon>Lactobacillaceae</taxon>
        <taxon>Lacticaseibacillus</taxon>
    </lineage>
</organism>
<dbReference type="SUPFAM" id="SSF88946">
    <property type="entry name" value="Sigma2 domain of RNA polymerase sigma factors"/>
    <property type="match status" value="1"/>
</dbReference>
<dbReference type="SUPFAM" id="SSF88659">
    <property type="entry name" value="Sigma3 and sigma4 domains of RNA polymerase sigma factors"/>
    <property type="match status" value="1"/>
</dbReference>
<dbReference type="GO" id="GO:0006352">
    <property type="term" value="P:DNA-templated transcription initiation"/>
    <property type="evidence" value="ECO:0007669"/>
    <property type="project" value="InterPro"/>
</dbReference>
<sequence>MGLVDDIILAMHGDLPALEHLLLENADYLERTAYLYLSNDTDVQDAISDTVLQAIRGIKKLQKPQFFKTWLTKILIRQCYRRYSKRRHDPILIEELPVVPVAGNELSSEQRLDLLAGLRQLNDANRQALLMHYFNGLSILEIAQITKLSPNTIKSQLLRGKQQLRDWLGDDYFAN</sequence>
<feature type="domain" description="RNA polymerase sigma factor 70 region 4 type 2" evidence="6">
    <location>
        <begin position="113"/>
        <end position="164"/>
    </location>
</feature>
<gene>
    <name evidence="7" type="ORF">FD01_GL000744</name>
</gene>
<comment type="similarity">
    <text evidence="1">Belongs to the sigma-70 factor family. ECF subfamily.</text>
</comment>
<evidence type="ECO:0000256" key="1">
    <source>
        <dbReference type="ARBA" id="ARBA00010641"/>
    </source>
</evidence>
<evidence type="ECO:0000256" key="2">
    <source>
        <dbReference type="ARBA" id="ARBA00023015"/>
    </source>
</evidence>
<dbReference type="InterPro" id="IPR036388">
    <property type="entry name" value="WH-like_DNA-bd_sf"/>
</dbReference>
<dbReference type="NCBIfam" id="TIGR02937">
    <property type="entry name" value="sigma70-ECF"/>
    <property type="match status" value="1"/>
</dbReference>
<dbReference type="InterPro" id="IPR013324">
    <property type="entry name" value="RNA_pol_sigma_r3/r4-like"/>
</dbReference>
<dbReference type="GO" id="GO:0003677">
    <property type="term" value="F:DNA binding"/>
    <property type="evidence" value="ECO:0007669"/>
    <property type="project" value="InterPro"/>
</dbReference>
<reference evidence="7 8" key="1">
    <citation type="journal article" date="2015" name="Genome Announc.">
        <title>Expanding the biotechnology potential of lactobacilli through comparative genomics of 213 strains and associated genera.</title>
        <authorList>
            <person name="Sun Z."/>
            <person name="Harris H.M."/>
            <person name="McCann A."/>
            <person name="Guo C."/>
            <person name="Argimon S."/>
            <person name="Zhang W."/>
            <person name="Yang X."/>
            <person name="Jeffery I.B."/>
            <person name="Cooney J.C."/>
            <person name="Kagawa T.F."/>
            <person name="Liu W."/>
            <person name="Song Y."/>
            <person name="Salvetti E."/>
            <person name="Wrobel A."/>
            <person name="Rasinkangas P."/>
            <person name="Parkhill J."/>
            <person name="Rea M.C."/>
            <person name="O'Sullivan O."/>
            <person name="Ritari J."/>
            <person name="Douillard F.P."/>
            <person name="Paul Ross R."/>
            <person name="Yang R."/>
            <person name="Briner A.E."/>
            <person name="Felis G.E."/>
            <person name="de Vos W.M."/>
            <person name="Barrangou R."/>
            <person name="Klaenhammer T.R."/>
            <person name="Caufield P.W."/>
            <person name="Cui Y."/>
            <person name="Zhang H."/>
            <person name="O'Toole P.W."/>
        </authorList>
    </citation>
    <scope>NUCLEOTIDE SEQUENCE [LARGE SCALE GENOMIC DNA]</scope>
    <source>
        <strain evidence="7 8">DSM 13343</strain>
    </source>
</reference>
<dbReference type="Pfam" id="PF08281">
    <property type="entry name" value="Sigma70_r4_2"/>
    <property type="match status" value="1"/>
</dbReference>
<evidence type="ECO:0000259" key="5">
    <source>
        <dbReference type="Pfam" id="PF04542"/>
    </source>
</evidence>
<evidence type="ECO:0000256" key="3">
    <source>
        <dbReference type="ARBA" id="ARBA00023082"/>
    </source>
</evidence>
<evidence type="ECO:0000256" key="4">
    <source>
        <dbReference type="ARBA" id="ARBA00023163"/>
    </source>
</evidence>
<dbReference type="Pfam" id="PF04542">
    <property type="entry name" value="Sigma70_r2"/>
    <property type="match status" value="1"/>
</dbReference>
<evidence type="ECO:0000259" key="6">
    <source>
        <dbReference type="Pfam" id="PF08281"/>
    </source>
</evidence>
<dbReference type="CDD" id="cd06171">
    <property type="entry name" value="Sigma70_r4"/>
    <property type="match status" value="1"/>
</dbReference>
<dbReference type="InterPro" id="IPR039425">
    <property type="entry name" value="RNA_pol_sigma-70-like"/>
</dbReference>
<name>A0A0R1QRC0_9LACO</name>
<dbReference type="InterPro" id="IPR013249">
    <property type="entry name" value="RNA_pol_sigma70_r4_t2"/>
</dbReference>
<dbReference type="InterPro" id="IPR013325">
    <property type="entry name" value="RNA_pol_sigma_r2"/>
</dbReference>
<dbReference type="PANTHER" id="PTHR43133">
    <property type="entry name" value="RNA POLYMERASE ECF-TYPE SIGMA FACTO"/>
    <property type="match status" value="1"/>
</dbReference>
<keyword evidence="4" id="KW-0804">Transcription</keyword>
<dbReference type="EMBL" id="AZEU01000131">
    <property type="protein sequence ID" value="KRL45268.1"/>
    <property type="molecule type" value="Genomic_DNA"/>
</dbReference>
<evidence type="ECO:0000313" key="7">
    <source>
        <dbReference type="EMBL" id="KRL45268.1"/>
    </source>
</evidence>
<dbReference type="PATRIC" id="fig|1423769.4.peg.794"/>
<protein>
    <submittedName>
        <fullName evidence="7">Uncharacterized protein</fullName>
    </submittedName>
</protein>
<keyword evidence="3" id="KW-0731">Sigma factor</keyword>
<dbReference type="Proteomes" id="UP000051790">
    <property type="component" value="Unassembled WGS sequence"/>
</dbReference>
<dbReference type="InterPro" id="IPR007627">
    <property type="entry name" value="RNA_pol_sigma70_r2"/>
</dbReference>
<dbReference type="PANTHER" id="PTHR43133:SF51">
    <property type="entry name" value="RNA POLYMERASE SIGMA FACTOR"/>
    <property type="match status" value="1"/>
</dbReference>